<dbReference type="GO" id="GO:0008168">
    <property type="term" value="F:methyltransferase activity"/>
    <property type="evidence" value="ECO:0007669"/>
    <property type="project" value="UniProtKB-KW"/>
</dbReference>
<dbReference type="InterPro" id="IPR050447">
    <property type="entry name" value="Erg6_SMT_methyltransf"/>
</dbReference>
<protein>
    <submittedName>
        <fullName evidence="2">Demethylrebeccamycin-D-glucose O-methyltransferase</fullName>
        <ecNumber evidence="2">2.1.1.-</ecNumber>
    </submittedName>
</protein>
<gene>
    <name evidence="2" type="ORF">NS506_07093</name>
</gene>
<dbReference type="KEGG" id="nsr:NS506_07093"/>
<dbReference type="Proteomes" id="UP000180166">
    <property type="component" value="Chromosome"/>
</dbReference>
<dbReference type="CDD" id="cd02440">
    <property type="entry name" value="AdoMet_MTases"/>
    <property type="match status" value="1"/>
</dbReference>
<dbReference type="GO" id="GO:0032259">
    <property type="term" value="P:methylation"/>
    <property type="evidence" value="ECO:0007669"/>
    <property type="project" value="UniProtKB-KW"/>
</dbReference>
<dbReference type="Gene3D" id="3.40.50.150">
    <property type="entry name" value="Vaccinia Virus protein VP39"/>
    <property type="match status" value="1"/>
</dbReference>
<dbReference type="EC" id="2.1.1.-" evidence="2"/>
<dbReference type="EMBL" id="CP017839">
    <property type="protein sequence ID" value="APB01118.1"/>
    <property type="molecule type" value="Genomic_DNA"/>
</dbReference>
<dbReference type="InterPro" id="IPR025714">
    <property type="entry name" value="Methyltranfer_dom"/>
</dbReference>
<dbReference type="Pfam" id="PF13847">
    <property type="entry name" value="Methyltransf_31"/>
    <property type="match status" value="1"/>
</dbReference>
<evidence type="ECO:0000313" key="2">
    <source>
        <dbReference type="EMBL" id="APB01118.1"/>
    </source>
</evidence>
<dbReference type="PANTHER" id="PTHR44068">
    <property type="entry name" value="ZGC:194242"/>
    <property type="match status" value="1"/>
</dbReference>
<dbReference type="PANTHER" id="PTHR44068:SF11">
    <property type="entry name" value="GERANYL DIPHOSPHATE 2-C-METHYLTRANSFERASE"/>
    <property type="match status" value="1"/>
</dbReference>
<dbReference type="AlphaFoldDB" id="A0ABC8B3E6"/>
<organism evidence="2 3">
    <name type="scientific">Nocardia seriolae</name>
    <dbReference type="NCBI Taxonomy" id="37332"/>
    <lineage>
        <taxon>Bacteria</taxon>
        <taxon>Bacillati</taxon>
        <taxon>Actinomycetota</taxon>
        <taxon>Actinomycetes</taxon>
        <taxon>Mycobacteriales</taxon>
        <taxon>Nocardiaceae</taxon>
        <taxon>Nocardia</taxon>
    </lineage>
</organism>
<accession>A0ABC8B3E6</accession>
<dbReference type="InterPro" id="IPR029063">
    <property type="entry name" value="SAM-dependent_MTases_sf"/>
</dbReference>
<proteinExistence type="predicted"/>
<dbReference type="SUPFAM" id="SSF53335">
    <property type="entry name" value="S-adenosyl-L-methionine-dependent methyltransferases"/>
    <property type="match status" value="1"/>
</dbReference>
<keyword evidence="2" id="KW-0808">Transferase</keyword>
<evidence type="ECO:0000259" key="1">
    <source>
        <dbReference type="Pfam" id="PF13847"/>
    </source>
</evidence>
<evidence type="ECO:0000313" key="3">
    <source>
        <dbReference type="Proteomes" id="UP000180166"/>
    </source>
</evidence>
<keyword evidence="2" id="KW-0489">Methyltransferase</keyword>
<name>A0ABC8B3E6_9NOCA</name>
<reference evidence="2 3" key="1">
    <citation type="submission" date="2016-10" db="EMBL/GenBank/DDBJ databases">
        <title>Genome sequence of Nocardia seriolae strain EM150506, isolated from Anguila japonica.</title>
        <authorList>
            <person name="Han H.-J."/>
        </authorList>
    </citation>
    <scope>NUCLEOTIDE SEQUENCE [LARGE SCALE GENOMIC DNA]</scope>
    <source>
        <strain evidence="2 3">EM150506</strain>
    </source>
</reference>
<sequence>MLHPNSRTPLRDTPLRRNLGPRHLTARTRLVTATNAEKCESRVLGGVVKKATQPAMPVPAEVGKLYDRYRDLGAESLGDNLHVGYWNPADADIEFAEAADRLTDMMTDLLQLHPGDHMLDLGCGVGVPGTRAANRHHVRVTGISVSASQIERANALASRKQLSDRVVFELRDAMDPGFETEVFDGVLALESMIHIPDRSKLLSAIMPTVKPGGRIVLTDFFERSAIPEPGRGAVDRYMRDFMMTSVDLADYPRMARSAGLWLEQMHDISDFTLRRTFIEMSSRIRSNHKSLTDSYGEEIVDALDPSDLIDVFEWGYLLVVLRKPPKR</sequence>
<feature type="domain" description="Methyltransferase" evidence="1">
    <location>
        <begin position="113"/>
        <end position="222"/>
    </location>
</feature>